<evidence type="ECO:0008006" key="4">
    <source>
        <dbReference type="Google" id="ProtNLM"/>
    </source>
</evidence>
<dbReference type="GO" id="GO:0016020">
    <property type="term" value="C:membrane"/>
    <property type="evidence" value="ECO:0007669"/>
    <property type="project" value="InterPro"/>
</dbReference>
<sequence length="296" mass="34016">MDFDTKCPGYYCGRMPLPNDTFTDCGSCDRGWKRNDKFICVKCDDKLELYDLLFLAFNIIVPFLIHLFLIDYTTKTPKKFSKEIFLLYLCAIFEVGLSALLSVLLTEPKFSFEIHSCGVSSISDFYTYFFNPSPGYEKTLICTQERVYPLQTLVLIFYASCVFFMLLFRPILNERYCKNKVERASLAVYYGLYAFPLLALIYAVAGGFIYFSFPYISLIISCAVNAGHFAMKQDQDTKQLLISSLTSIRNVIIIVGNWLLFSFGIVSIKKYYLLLLAPVPSIFYIITAKFTNPENY</sequence>
<feature type="transmembrane region" description="Helical" evidence="1">
    <location>
        <begin position="84"/>
        <end position="105"/>
    </location>
</feature>
<dbReference type="EMBL" id="OU895879">
    <property type="protein sequence ID" value="CAG9806978.1"/>
    <property type="molecule type" value="Genomic_DNA"/>
</dbReference>
<dbReference type="PANTHER" id="PTHR12740:SF4">
    <property type="entry name" value="JNK1_MAPK8-ASSOCIATED MEMBRANE PROTEIN"/>
    <property type="match status" value="1"/>
</dbReference>
<gene>
    <name evidence="2" type="ORF">CHIRRI_LOCUS9830</name>
</gene>
<feature type="transmembrane region" description="Helical" evidence="1">
    <location>
        <begin position="153"/>
        <end position="172"/>
    </location>
</feature>
<dbReference type="OrthoDB" id="5920264at2759"/>
<evidence type="ECO:0000313" key="3">
    <source>
        <dbReference type="Proteomes" id="UP001153620"/>
    </source>
</evidence>
<feature type="transmembrane region" description="Helical" evidence="1">
    <location>
        <begin position="184"/>
        <end position="202"/>
    </location>
</feature>
<keyword evidence="3" id="KW-1185">Reference proteome</keyword>
<dbReference type="GO" id="GO:0031625">
    <property type="term" value="F:ubiquitin protein ligase binding"/>
    <property type="evidence" value="ECO:0007669"/>
    <property type="project" value="TreeGrafter"/>
</dbReference>
<keyword evidence="1" id="KW-0812">Transmembrane</keyword>
<evidence type="ECO:0000313" key="2">
    <source>
        <dbReference type="EMBL" id="CAG9806978.1"/>
    </source>
</evidence>
<dbReference type="GO" id="GO:0036503">
    <property type="term" value="P:ERAD pathway"/>
    <property type="evidence" value="ECO:0007669"/>
    <property type="project" value="TreeGrafter"/>
</dbReference>
<accession>A0A9N9RZU7</accession>
<name>A0A9N9RZU7_9DIPT</name>
<organism evidence="2 3">
    <name type="scientific">Chironomus riparius</name>
    <dbReference type="NCBI Taxonomy" id="315576"/>
    <lineage>
        <taxon>Eukaryota</taxon>
        <taxon>Metazoa</taxon>
        <taxon>Ecdysozoa</taxon>
        <taxon>Arthropoda</taxon>
        <taxon>Hexapoda</taxon>
        <taxon>Insecta</taxon>
        <taxon>Pterygota</taxon>
        <taxon>Neoptera</taxon>
        <taxon>Endopterygota</taxon>
        <taxon>Diptera</taxon>
        <taxon>Nematocera</taxon>
        <taxon>Chironomoidea</taxon>
        <taxon>Chironomidae</taxon>
        <taxon>Chironominae</taxon>
        <taxon>Chironomus</taxon>
    </lineage>
</organism>
<proteinExistence type="predicted"/>
<dbReference type="GO" id="GO:0006986">
    <property type="term" value="P:response to unfolded protein"/>
    <property type="evidence" value="ECO:0007669"/>
    <property type="project" value="InterPro"/>
</dbReference>
<reference evidence="2" key="1">
    <citation type="submission" date="2022-01" db="EMBL/GenBank/DDBJ databases">
        <authorList>
            <person name="King R."/>
        </authorList>
    </citation>
    <scope>NUCLEOTIDE SEQUENCE</scope>
</reference>
<dbReference type="Pfam" id="PF05571">
    <property type="entry name" value="JAMP"/>
    <property type="match status" value="1"/>
</dbReference>
<reference evidence="2" key="2">
    <citation type="submission" date="2022-10" db="EMBL/GenBank/DDBJ databases">
        <authorList>
            <consortium name="ENA_rothamsted_submissions"/>
            <consortium name="culmorum"/>
            <person name="King R."/>
        </authorList>
    </citation>
    <scope>NUCLEOTIDE SEQUENCE</scope>
</reference>
<feature type="transmembrane region" description="Helical" evidence="1">
    <location>
        <begin position="208"/>
        <end position="228"/>
    </location>
</feature>
<keyword evidence="1" id="KW-0472">Membrane</keyword>
<feature type="transmembrane region" description="Helical" evidence="1">
    <location>
        <begin position="240"/>
        <end position="265"/>
    </location>
</feature>
<dbReference type="Proteomes" id="UP001153620">
    <property type="component" value="Chromosome 3"/>
</dbReference>
<feature type="transmembrane region" description="Helical" evidence="1">
    <location>
        <begin position="52"/>
        <end position="72"/>
    </location>
</feature>
<dbReference type="InterPro" id="IPR008485">
    <property type="entry name" value="JAMP"/>
</dbReference>
<keyword evidence="1" id="KW-1133">Transmembrane helix</keyword>
<dbReference type="PANTHER" id="PTHR12740">
    <property type="entry name" value="JNK1/MAPK8-ASSOCIATED MEMBRANE PROTEIN"/>
    <property type="match status" value="1"/>
</dbReference>
<evidence type="ECO:0000256" key="1">
    <source>
        <dbReference type="SAM" id="Phobius"/>
    </source>
</evidence>
<dbReference type="AlphaFoldDB" id="A0A9N9RZU7"/>
<protein>
    <recommendedName>
        <fullName evidence="4">JNK1/MAPK8-associated membrane protein</fullName>
    </recommendedName>
</protein>